<feature type="compositionally biased region" description="Low complexity" evidence="6">
    <location>
        <begin position="171"/>
        <end position="195"/>
    </location>
</feature>
<evidence type="ECO:0000256" key="2">
    <source>
        <dbReference type="ARBA" id="ARBA00023015"/>
    </source>
</evidence>
<dbReference type="Gene3D" id="1.10.1740.10">
    <property type="match status" value="1"/>
</dbReference>
<dbReference type="InterPro" id="IPR013324">
    <property type="entry name" value="RNA_pol_sigma_r3/r4-like"/>
</dbReference>
<keyword evidence="3" id="KW-0731">Sigma factor</keyword>
<evidence type="ECO:0000256" key="6">
    <source>
        <dbReference type="SAM" id="MobiDB-lite"/>
    </source>
</evidence>
<proteinExistence type="inferred from homology"/>
<dbReference type="Pfam" id="PF04542">
    <property type="entry name" value="Sigma70_r2"/>
    <property type="match status" value="1"/>
</dbReference>
<dbReference type="Pfam" id="PF08281">
    <property type="entry name" value="Sigma70_r4_2"/>
    <property type="match status" value="1"/>
</dbReference>
<evidence type="ECO:0000256" key="5">
    <source>
        <dbReference type="ARBA" id="ARBA00023163"/>
    </source>
</evidence>
<evidence type="ECO:0000259" key="7">
    <source>
        <dbReference type="Pfam" id="PF04542"/>
    </source>
</evidence>
<gene>
    <name evidence="9" type="ORF">F9L07_19325</name>
</gene>
<dbReference type="GO" id="GO:0006352">
    <property type="term" value="P:DNA-templated transcription initiation"/>
    <property type="evidence" value="ECO:0007669"/>
    <property type="project" value="InterPro"/>
</dbReference>
<reference evidence="9 10" key="1">
    <citation type="submission" date="2019-09" db="EMBL/GenBank/DDBJ databases">
        <title>Pimelobacter sp. isolated from Paulinella.</title>
        <authorList>
            <person name="Jeong S.E."/>
        </authorList>
    </citation>
    <scope>NUCLEOTIDE SEQUENCE [LARGE SCALE GENOMIC DNA]</scope>
    <source>
        <strain evidence="9 10">Pch-N</strain>
    </source>
</reference>
<dbReference type="RefSeq" id="WP_151581413.1">
    <property type="nucleotide sequence ID" value="NZ_WBVM01000002.1"/>
</dbReference>
<dbReference type="PANTHER" id="PTHR43133:SF58">
    <property type="entry name" value="ECF RNA POLYMERASE SIGMA FACTOR SIGD"/>
    <property type="match status" value="1"/>
</dbReference>
<dbReference type="GO" id="GO:0003677">
    <property type="term" value="F:DNA binding"/>
    <property type="evidence" value="ECO:0007669"/>
    <property type="project" value="UniProtKB-KW"/>
</dbReference>
<feature type="domain" description="RNA polymerase sigma-70 region 2" evidence="7">
    <location>
        <begin position="21"/>
        <end position="90"/>
    </location>
</feature>
<evidence type="ECO:0000259" key="8">
    <source>
        <dbReference type="Pfam" id="PF08281"/>
    </source>
</evidence>
<dbReference type="InterPro" id="IPR013249">
    <property type="entry name" value="RNA_pol_sigma70_r4_t2"/>
</dbReference>
<name>A0A7J5DVB3_NOCSI</name>
<dbReference type="Gene3D" id="1.10.10.10">
    <property type="entry name" value="Winged helix-like DNA-binding domain superfamily/Winged helix DNA-binding domain"/>
    <property type="match status" value="1"/>
</dbReference>
<evidence type="ECO:0000256" key="3">
    <source>
        <dbReference type="ARBA" id="ARBA00023082"/>
    </source>
</evidence>
<keyword evidence="2" id="KW-0805">Transcription regulation</keyword>
<dbReference type="Proteomes" id="UP000449906">
    <property type="component" value="Unassembled WGS sequence"/>
</dbReference>
<dbReference type="InterPro" id="IPR013325">
    <property type="entry name" value="RNA_pol_sigma_r2"/>
</dbReference>
<protein>
    <submittedName>
        <fullName evidence="9">Sigma-70 family RNA polymerase sigma factor</fullName>
    </submittedName>
</protein>
<feature type="region of interest" description="Disordered" evidence="6">
    <location>
        <begin position="168"/>
        <end position="195"/>
    </location>
</feature>
<sequence>MTSDDVVAAAQHGDPEAWRELYRAHATRLVVWLRARGTGDETPEDIAAASWLVAAEKIAGFEGDSDAFAAWLFGIARHHLANARRRAARRDPAVLAATAPGVDPGPEPAACDGDWARRLLATLPERERDVVTCREVLDMDVPTTAAALGLRPVAVRVAHHRGLKRLRGRFGADPAGTTGPAGAAGAAATAAPEPL</sequence>
<dbReference type="InterPro" id="IPR036388">
    <property type="entry name" value="WH-like_DNA-bd_sf"/>
</dbReference>
<dbReference type="SUPFAM" id="SSF88659">
    <property type="entry name" value="Sigma3 and sigma4 domains of RNA polymerase sigma factors"/>
    <property type="match status" value="1"/>
</dbReference>
<evidence type="ECO:0000313" key="10">
    <source>
        <dbReference type="Proteomes" id="UP000449906"/>
    </source>
</evidence>
<dbReference type="NCBIfam" id="TIGR02937">
    <property type="entry name" value="sigma70-ECF"/>
    <property type="match status" value="1"/>
</dbReference>
<keyword evidence="5" id="KW-0804">Transcription</keyword>
<dbReference type="InterPro" id="IPR039425">
    <property type="entry name" value="RNA_pol_sigma-70-like"/>
</dbReference>
<dbReference type="EMBL" id="WBVM01000002">
    <property type="protein sequence ID" value="KAB2809202.1"/>
    <property type="molecule type" value="Genomic_DNA"/>
</dbReference>
<comment type="caution">
    <text evidence="9">The sequence shown here is derived from an EMBL/GenBank/DDBJ whole genome shotgun (WGS) entry which is preliminary data.</text>
</comment>
<dbReference type="InterPro" id="IPR007627">
    <property type="entry name" value="RNA_pol_sigma70_r2"/>
</dbReference>
<organism evidence="9 10">
    <name type="scientific">Nocardioides simplex</name>
    <name type="common">Arthrobacter simplex</name>
    <dbReference type="NCBI Taxonomy" id="2045"/>
    <lineage>
        <taxon>Bacteria</taxon>
        <taxon>Bacillati</taxon>
        <taxon>Actinomycetota</taxon>
        <taxon>Actinomycetes</taxon>
        <taxon>Propionibacteriales</taxon>
        <taxon>Nocardioidaceae</taxon>
        <taxon>Pimelobacter</taxon>
    </lineage>
</organism>
<feature type="domain" description="RNA polymerase sigma factor 70 region 4 type 2" evidence="8">
    <location>
        <begin position="116"/>
        <end position="166"/>
    </location>
</feature>
<dbReference type="AlphaFoldDB" id="A0A7J5DVB3"/>
<keyword evidence="4" id="KW-0238">DNA-binding</keyword>
<dbReference type="PANTHER" id="PTHR43133">
    <property type="entry name" value="RNA POLYMERASE ECF-TYPE SIGMA FACTO"/>
    <property type="match status" value="1"/>
</dbReference>
<accession>A0A7J5DVB3</accession>
<dbReference type="SUPFAM" id="SSF88946">
    <property type="entry name" value="Sigma2 domain of RNA polymerase sigma factors"/>
    <property type="match status" value="1"/>
</dbReference>
<comment type="similarity">
    <text evidence="1">Belongs to the sigma-70 factor family. ECF subfamily.</text>
</comment>
<evidence type="ECO:0000256" key="4">
    <source>
        <dbReference type="ARBA" id="ARBA00023125"/>
    </source>
</evidence>
<dbReference type="GO" id="GO:0016987">
    <property type="term" value="F:sigma factor activity"/>
    <property type="evidence" value="ECO:0007669"/>
    <property type="project" value="UniProtKB-KW"/>
</dbReference>
<dbReference type="InterPro" id="IPR014284">
    <property type="entry name" value="RNA_pol_sigma-70_dom"/>
</dbReference>
<dbReference type="CDD" id="cd06171">
    <property type="entry name" value="Sigma70_r4"/>
    <property type="match status" value="1"/>
</dbReference>
<evidence type="ECO:0000256" key="1">
    <source>
        <dbReference type="ARBA" id="ARBA00010641"/>
    </source>
</evidence>
<evidence type="ECO:0000313" key="9">
    <source>
        <dbReference type="EMBL" id="KAB2809202.1"/>
    </source>
</evidence>